<reference evidence="3 4" key="1">
    <citation type="journal article" date="2017" name="Front. Microbiol.">
        <title>New Insights into the Diversity of the Genus Faecalibacterium.</title>
        <authorList>
            <person name="Benevides L."/>
            <person name="Burman S."/>
            <person name="Martin R."/>
            <person name="Robert V."/>
            <person name="Thomas M."/>
            <person name="Miquel S."/>
            <person name="Chain F."/>
            <person name="Sokol H."/>
            <person name="Bermudez-Humaran L.G."/>
            <person name="Morrison M."/>
            <person name="Langella P."/>
            <person name="Azevedo V.A."/>
            <person name="Chatel J.M."/>
            <person name="Soares S."/>
        </authorList>
    </citation>
    <scope>NUCLEOTIDE SEQUENCE [LARGE SCALE GENOMIC DNA]</scope>
    <source>
        <strain evidence="4">CNCM I-4540</strain>
    </source>
</reference>
<keyword evidence="4" id="KW-1185">Reference proteome</keyword>
<accession>A0A2A6Z7U4</accession>
<dbReference type="SUPFAM" id="SSF47413">
    <property type="entry name" value="lambda repressor-like DNA-binding domains"/>
    <property type="match status" value="1"/>
</dbReference>
<dbReference type="SMART" id="SM00530">
    <property type="entry name" value="HTH_XRE"/>
    <property type="match status" value="1"/>
</dbReference>
<comment type="caution">
    <text evidence="3">The sequence shown here is derived from an EMBL/GenBank/DDBJ whole genome shotgun (WGS) entry which is preliminary data.</text>
</comment>
<dbReference type="AlphaFoldDB" id="A0A2A6Z7U4"/>
<name>A0A2A6Z7U4_9FIRM</name>
<evidence type="ECO:0000313" key="3">
    <source>
        <dbReference type="EMBL" id="PDX57427.1"/>
    </source>
</evidence>
<gene>
    <name evidence="3" type="ORF">CGS46_12955</name>
</gene>
<dbReference type="CDD" id="cd00093">
    <property type="entry name" value="HTH_XRE"/>
    <property type="match status" value="1"/>
</dbReference>
<proteinExistence type="predicted"/>
<protein>
    <submittedName>
        <fullName evidence="3">Transcriptional regulator</fullName>
    </submittedName>
</protein>
<dbReference type="Proteomes" id="UP000220752">
    <property type="component" value="Unassembled WGS sequence"/>
</dbReference>
<dbReference type="PANTHER" id="PTHR46558">
    <property type="entry name" value="TRACRIPTIONAL REGULATORY PROTEIN-RELATED-RELATED"/>
    <property type="match status" value="1"/>
</dbReference>
<keyword evidence="1" id="KW-0238">DNA-binding</keyword>
<dbReference type="InterPro" id="IPR001387">
    <property type="entry name" value="Cro/C1-type_HTH"/>
</dbReference>
<dbReference type="PROSITE" id="PS50943">
    <property type="entry name" value="HTH_CROC1"/>
    <property type="match status" value="1"/>
</dbReference>
<organism evidence="3 4">
    <name type="scientific">Faecalibacterium langellae</name>
    <dbReference type="NCBI Taxonomy" id="3435293"/>
    <lineage>
        <taxon>Bacteria</taxon>
        <taxon>Bacillati</taxon>
        <taxon>Bacillota</taxon>
        <taxon>Clostridia</taxon>
        <taxon>Eubacteriales</taxon>
        <taxon>Oscillospiraceae</taxon>
        <taxon>Faecalibacterium</taxon>
    </lineage>
</organism>
<evidence type="ECO:0000259" key="2">
    <source>
        <dbReference type="PROSITE" id="PS50943"/>
    </source>
</evidence>
<feature type="domain" description="HTH cro/C1-type" evidence="2">
    <location>
        <begin position="5"/>
        <end position="59"/>
    </location>
</feature>
<evidence type="ECO:0000256" key="1">
    <source>
        <dbReference type="ARBA" id="ARBA00023125"/>
    </source>
</evidence>
<dbReference type="Pfam" id="PF01381">
    <property type="entry name" value="HTH_3"/>
    <property type="match status" value="1"/>
</dbReference>
<dbReference type="Gene3D" id="1.10.260.40">
    <property type="entry name" value="lambda repressor-like DNA-binding domains"/>
    <property type="match status" value="1"/>
</dbReference>
<dbReference type="InterPro" id="IPR010982">
    <property type="entry name" value="Lambda_DNA-bd_dom_sf"/>
</dbReference>
<dbReference type="PANTHER" id="PTHR46558:SF11">
    <property type="entry name" value="HTH-TYPE TRANSCRIPTIONAL REGULATOR XRE"/>
    <property type="match status" value="1"/>
</dbReference>
<dbReference type="EMBL" id="NMTQ01000037">
    <property type="protein sequence ID" value="PDX57427.1"/>
    <property type="molecule type" value="Genomic_DNA"/>
</dbReference>
<sequence>MNRTIEEVRKAKGFTQEQVAKGVGIGASTYCQYETGLRGVPAEVANKIARFLDVEVGEIFLPTKFTISKH</sequence>
<evidence type="ECO:0000313" key="4">
    <source>
        <dbReference type="Proteomes" id="UP000220752"/>
    </source>
</evidence>
<dbReference type="GO" id="GO:0003677">
    <property type="term" value="F:DNA binding"/>
    <property type="evidence" value="ECO:0007669"/>
    <property type="project" value="UniProtKB-KW"/>
</dbReference>